<name>A0A8H4NAF4_9PEZI</name>
<reference evidence="1" key="1">
    <citation type="submission" date="2020-04" db="EMBL/GenBank/DDBJ databases">
        <title>Genome Assembly and Annotation of Botryosphaeria dothidea sdau 11-99, a Latent Pathogen of Apple Fruit Ring Rot in China.</title>
        <authorList>
            <person name="Yu C."/>
            <person name="Diao Y."/>
            <person name="Lu Q."/>
            <person name="Zhao J."/>
            <person name="Cui S."/>
            <person name="Peng C."/>
            <person name="He B."/>
            <person name="Liu H."/>
        </authorList>
    </citation>
    <scope>NUCLEOTIDE SEQUENCE [LARGE SCALE GENOMIC DNA]</scope>
    <source>
        <strain evidence="1">Sdau11-99</strain>
    </source>
</reference>
<dbReference type="OrthoDB" id="4502040at2759"/>
<protein>
    <submittedName>
        <fullName evidence="1">Uncharacterized protein</fullName>
    </submittedName>
</protein>
<accession>A0A8H4NAF4</accession>
<sequence>MAITELLYKTAAVLNAISIPGHTAMGFKTVHPTLDSIDTTTSQDRKVGQTGAATAWDFFNASLLVSAALNWQWARTGGPQTTEETVALAATVVMGFVNSYRYARVGEYAPLACLFVAPLLSLVATVKGL</sequence>
<comment type="caution">
    <text evidence="1">The sequence shown here is derived from an EMBL/GenBank/DDBJ whole genome shotgun (WGS) entry which is preliminary data.</text>
</comment>
<organism evidence="1 2">
    <name type="scientific">Botryosphaeria dothidea</name>
    <dbReference type="NCBI Taxonomy" id="55169"/>
    <lineage>
        <taxon>Eukaryota</taxon>
        <taxon>Fungi</taxon>
        <taxon>Dikarya</taxon>
        <taxon>Ascomycota</taxon>
        <taxon>Pezizomycotina</taxon>
        <taxon>Dothideomycetes</taxon>
        <taxon>Dothideomycetes incertae sedis</taxon>
        <taxon>Botryosphaeriales</taxon>
        <taxon>Botryosphaeriaceae</taxon>
        <taxon>Botryosphaeria</taxon>
    </lineage>
</organism>
<evidence type="ECO:0000313" key="2">
    <source>
        <dbReference type="Proteomes" id="UP000572817"/>
    </source>
</evidence>
<evidence type="ECO:0000313" key="1">
    <source>
        <dbReference type="EMBL" id="KAF4313273.1"/>
    </source>
</evidence>
<proteinExistence type="predicted"/>
<gene>
    <name evidence="1" type="ORF">GTA08_BOTSDO01673</name>
</gene>
<keyword evidence="2" id="KW-1185">Reference proteome</keyword>
<dbReference type="AlphaFoldDB" id="A0A8H4NAF4"/>
<dbReference type="EMBL" id="WWBZ02000001">
    <property type="protein sequence ID" value="KAF4313273.1"/>
    <property type="molecule type" value="Genomic_DNA"/>
</dbReference>
<dbReference type="Proteomes" id="UP000572817">
    <property type="component" value="Unassembled WGS sequence"/>
</dbReference>